<evidence type="ECO:0000259" key="1">
    <source>
        <dbReference type="PROSITE" id="PS50927"/>
    </source>
</evidence>
<accession>A0A674B3E1</accession>
<dbReference type="InParanoid" id="A0A674B3E1"/>
<dbReference type="SUPFAM" id="SSF51110">
    <property type="entry name" value="alpha-D-mannose-specific plant lectins"/>
    <property type="match status" value="1"/>
</dbReference>
<dbReference type="InterPro" id="IPR001480">
    <property type="entry name" value="Bulb-type_lectin_dom"/>
</dbReference>
<keyword evidence="3" id="KW-1185">Reference proteome</keyword>
<dbReference type="InterPro" id="IPR036426">
    <property type="entry name" value="Bulb-type_lectin_dom_sf"/>
</dbReference>
<dbReference type="AlphaFoldDB" id="A0A674B3E1"/>
<dbReference type="OMA" id="VRYFYMS"/>
<sequence length="101" mass="11918">MSRNYLCKNDELRKGDFILSNNRDWKAVFQVRYFYMSIPMWSSDTAGPNRHRLCMTPPVWHTNTSKLSCKTCRIHLKDDGTLVLEKNRVDIWSSNESSDMK</sequence>
<organism evidence="2 3">
    <name type="scientific">Salmo trutta</name>
    <name type="common">Brown trout</name>
    <dbReference type="NCBI Taxonomy" id="8032"/>
    <lineage>
        <taxon>Eukaryota</taxon>
        <taxon>Metazoa</taxon>
        <taxon>Chordata</taxon>
        <taxon>Craniata</taxon>
        <taxon>Vertebrata</taxon>
        <taxon>Euteleostomi</taxon>
        <taxon>Actinopterygii</taxon>
        <taxon>Neopterygii</taxon>
        <taxon>Teleostei</taxon>
        <taxon>Protacanthopterygii</taxon>
        <taxon>Salmoniformes</taxon>
        <taxon>Salmonidae</taxon>
        <taxon>Salmoninae</taxon>
        <taxon>Salmo</taxon>
    </lineage>
</organism>
<proteinExistence type="predicted"/>
<reference evidence="2" key="1">
    <citation type="submission" date="2025-08" db="UniProtKB">
        <authorList>
            <consortium name="Ensembl"/>
        </authorList>
    </citation>
    <scope>IDENTIFICATION</scope>
</reference>
<dbReference type="Gene3D" id="2.90.10.10">
    <property type="entry name" value="Bulb-type lectin domain"/>
    <property type="match status" value="1"/>
</dbReference>
<dbReference type="Ensembl" id="ENSSTUT00000069973.1">
    <property type="protein sequence ID" value="ENSSTUP00000065983.1"/>
    <property type="gene ID" value="ENSSTUG00000028872.1"/>
</dbReference>
<reference evidence="2" key="2">
    <citation type="submission" date="2025-09" db="UniProtKB">
        <authorList>
            <consortium name="Ensembl"/>
        </authorList>
    </citation>
    <scope>IDENTIFICATION</scope>
</reference>
<dbReference type="GeneTree" id="ENSGT00390000004989"/>
<name>A0A674B3E1_SALTR</name>
<dbReference type="PROSITE" id="PS50927">
    <property type="entry name" value="BULB_LECTIN"/>
    <property type="match status" value="1"/>
</dbReference>
<evidence type="ECO:0000313" key="2">
    <source>
        <dbReference type="Ensembl" id="ENSSTUP00000065983.1"/>
    </source>
</evidence>
<evidence type="ECO:0000313" key="3">
    <source>
        <dbReference type="Proteomes" id="UP000472277"/>
    </source>
</evidence>
<dbReference type="Proteomes" id="UP000472277">
    <property type="component" value="Chromosome 6"/>
</dbReference>
<feature type="domain" description="Bulb-type lectin" evidence="1">
    <location>
        <begin position="3"/>
        <end position="101"/>
    </location>
</feature>
<protein>
    <recommendedName>
        <fullName evidence="1">Bulb-type lectin domain-containing protein</fullName>
    </recommendedName>
</protein>